<name>A0A6G6BVD5_9FLAO</name>
<dbReference type="AlphaFoldDB" id="A0A6G6BVD5"/>
<evidence type="ECO:0000313" key="2">
    <source>
        <dbReference type="EMBL" id="QID55946.1"/>
    </source>
</evidence>
<reference evidence="2" key="1">
    <citation type="journal article" date="2020" name="Biol. Lett.">
        <title>Evolutionary rates are correlated between cockroach symbionts and mitochondrial genomes.</title>
        <authorList>
            <person name="Arab D.A."/>
            <person name="Bourguignon T."/>
            <person name="Wang Z."/>
            <person name="Ho S.Y.W."/>
            <person name="Lo N."/>
        </authorList>
    </citation>
    <scope>NUCLEOTIDE SEQUENCE</scope>
    <source>
        <strain evidence="2">DHOG29534</strain>
    </source>
</reference>
<sequence>MYSLDYFVKNKYLHLNQIKNKIYIFCVIRKKFYSFTQEEVIRQYIIFLLKKVKNYKNQNIWVEYPLQINELKKRIDVLVQLNGSPHILIECKSPKILIKQKTFDQISIYNSVIQAPFLMISNGIKNFIFQVDNRKKKYLFLKYIP</sequence>
<feature type="domain" description="Type I restriction enzyme R protein N-terminal" evidence="1">
    <location>
        <begin position="37"/>
        <end position="145"/>
    </location>
</feature>
<organism evidence="2">
    <name type="scientific">Blattabacterium sp.</name>
    <name type="common">Beybienkoa kurandanensis</name>
    <dbReference type="NCBI Taxonomy" id="2712793"/>
    <lineage>
        <taxon>Bacteria</taxon>
        <taxon>Pseudomonadati</taxon>
        <taxon>Bacteroidota</taxon>
        <taxon>Flavobacteriia</taxon>
        <taxon>Flavobacteriales</taxon>
        <taxon>Blattabacteriaceae</taxon>
        <taxon>Blattabacterium</taxon>
    </lineage>
</organism>
<dbReference type="Pfam" id="PF13588">
    <property type="entry name" value="HSDR_N_2"/>
    <property type="match status" value="1"/>
</dbReference>
<evidence type="ECO:0000259" key="1">
    <source>
        <dbReference type="Pfam" id="PF13588"/>
    </source>
</evidence>
<dbReference type="InterPro" id="IPR029464">
    <property type="entry name" value="HSDR_N"/>
</dbReference>
<feature type="non-terminal residue" evidence="2">
    <location>
        <position position="145"/>
    </location>
</feature>
<protein>
    <recommendedName>
        <fullName evidence="1">Type I restriction enzyme R protein N-terminal domain-containing protein</fullName>
    </recommendedName>
</protein>
<dbReference type="EMBL" id="MN041966">
    <property type="protein sequence ID" value="QID55946.1"/>
    <property type="molecule type" value="Genomic_DNA"/>
</dbReference>
<proteinExistence type="predicted"/>
<accession>A0A6G6BVD5</accession>